<keyword evidence="6 11" id="KW-0812">Transmembrane</keyword>
<evidence type="ECO:0000256" key="7">
    <source>
        <dbReference type="ARBA" id="ARBA00022824"/>
    </source>
</evidence>
<evidence type="ECO:0000256" key="4">
    <source>
        <dbReference type="ARBA" id="ARBA00022676"/>
    </source>
</evidence>
<protein>
    <recommendedName>
        <fullName evidence="11">Mannosyltransferase</fullName>
        <ecNumber evidence="11">2.4.1.-</ecNumber>
    </recommendedName>
</protein>
<dbReference type="PANTHER" id="PTHR22760">
    <property type="entry name" value="GLYCOSYLTRANSFERASE"/>
    <property type="match status" value="1"/>
</dbReference>
<comment type="subcellular location">
    <subcellularLocation>
        <location evidence="1 11">Endoplasmic reticulum membrane</location>
        <topology evidence="1 11">Multi-pass membrane protein</topology>
    </subcellularLocation>
</comment>
<evidence type="ECO:0000256" key="2">
    <source>
        <dbReference type="ARBA" id="ARBA00004687"/>
    </source>
</evidence>
<dbReference type="PANTHER" id="PTHR22760:SF3">
    <property type="entry name" value="GPI MANNOSYLTRANSFERASE 4"/>
    <property type="match status" value="1"/>
</dbReference>
<evidence type="ECO:0000256" key="6">
    <source>
        <dbReference type="ARBA" id="ARBA00022692"/>
    </source>
</evidence>
<evidence type="ECO:0000256" key="10">
    <source>
        <dbReference type="ARBA" id="ARBA00038466"/>
    </source>
</evidence>
<evidence type="ECO:0000256" key="9">
    <source>
        <dbReference type="ARBA" id="ARBA00023136"/>
    </source>
</evidence>
<comment type="similarity">
    <text evidence="10">Belongs to the glycosyltransferase 22 family. PIGZ subfamily.</text>
</comment>
<dbReference type="GO" id="GO:0006506">
    <property type="term" value="P:GPI anchor biosynthetic process"/>
    <property type="evidence" value="ECO:0007669"/>
    <property type="project" value="UniProtKB-KW"/>
</dbReference>
<dbReference type="Proteomes" id="UP000218811">
    <property type="component" value="Unassembled WGS sequence"/>
</dbReference>
<dbReference type="OMA" id="WVRWSAT"/>
<evidence type="ECO:0000256" key="5">
    <source>
        <dbReference type="ARBA" id="ARBA00022679"/>
    </source>
</evidence>
<evidence type="ECO:0000313" key="12">
    <source>
        <dbReference type="EMBL" id="PCH37886.1"/>
    </source>
</evidence>
<dbReference type="AlphaFoldDB" id="A0A2H3J6P3"/>
<feature type="transmembrane region" description="Helical" evidence="11">
    <location>
        <begin position="165"/>
        <end position="184"/>
    </location>
</feature>
<accession>A0A2H3J6P3</accession>
<feature type="transmembrane region" description="Helical" evidence="11">
    <location>
        <begin position="7"/>
        <end position="28"/>
    </location>
</feature>
<keyword evidence="3" id="KW-0337">GPI-anchor biosynthesis</keyword>
<keyword evidence="9 11" id="KW-0472">Membrane</keyword>
<dbReference type="OrthoDB" id="10066429at2759"/>
<keyword evidence="7 11" id="KW-0256">Endoplasmic reticulum</keyword>
<evidence type="ECO:0000256" key="8">
    <source>
        <dbReference type="ARBA" id="ARBA00022989"/>
    </source>
</evidence>
<keyword evidence="8 11" id="KW-1133">Transmembrane helix</keyword>
<gene>
    <name evidence="12" type="ORF">WOLCODRAFT_96052</name>
</gene>
<keyword evidence="4 11" id="KW-0328">Glycosyltransferase</keyword>
<evidence type="ECO:0000256" key="1">
    <source>
        <dbReference type="ARBA" id="ARBA00004477"/>
    </source>
</evidence>
<keyword evidence="13" id="KW-1185">Reference proteome</keyword>
<organism evidence="12 13">
    <name type="scientific">Wolfiporia cocos (strain MD-104)</name>
    <name type="common">Brown rot fungus</name>
    <dbReference type="NCBI Taxonomy" id="742152"/>
    <lineage>
        <taxon>Eukaryota</taxon>
        <taxon>Fungi</taxon>
        <taxon>Dikarya</taxon>
        <taxon>Basidiomycota</taxon>
        <taxon>Agaricomycotina</taxon>
        <taxon>Agaricomycetes</taxon>
        <taxon>Polyporales</taxon>
        <taxon>Phaeolaceae</taxon>
        <taxon>Wolfiporia</taxon>
    </lineage>
</organism>
<dbReference type="EMBL" id="KB467942">
    <property type="protein sequence ID" value="PCH37886.1"/>
    <property type="molecule type" value="Genomic_DNA"/>
</dbReference>
<keyword evidence="5 12" id="KW-0808">Transferase</keyword>
<proteinExistence type="inferred from homology"/>
<evidence type="ECO:0000256" key="11">
    <source>
        <dbReference type="RuleBase" id="RU363075"/>
    </source>
</evidence>
<name>A0A2H3J6P3_WOLCO</name>
<sequence length="332" mass="37126">MWTRLLYPPIATTVVATLIIVGLDSIYYQNALWPLILTPLNFLRYNMSTANLAQHGLHPRWLHALVNYPMLIGPLLYYVVAAGMQLVRPPRGVFGSEKPEQEQTPEIRGRDTDSILTITCLSVIVSGIGILSVVPHQEPRFLVPLVIPSIVLVARCGFMRQPSKLFWVSWIVMNALMTPLFGVLHQGGVVPSLFKLHSKVQQARLSEPFDPEFSDAAVNVLYWRTYMPPWHLLSVPEQAVQSGEVALTDLAGAPASEVVDKLRRLAPSTRSYLVAPLYSARIIATDHPECFALEERVFPHLDLDHIVETLELGWRDGLSLGIYSVDTFCLQA</sequence>
<evidence type="ECO:0000256" key="3">
    <source>
        <dbReference type="ARBA" id="ARBA00022502"/>
    </source>
</evidence>
<feature type="transmembrane region" description="Helical" evidence="11">
    <location>
        <begin position="115"/>
        <end position="135"/>
    </location>
</feature>
<evidence type="ECO:0000313" key="13">
    <source>
        <dbReference type="Proteomes" id="UP000218811"/>
    </source>
</evidence>
<dbReference type="GO" id="GO:0005789">
    <property type="term" value="C:endoplasmic reticulum membrane"/>
    <property type="evidence" value="ECO:0007669"/>
    <property type="project" value="UniProtKB-SubCell"/>
</dbReference>
<dbReference type="GO" id="GO:0000026">
    <property type="term" value="F:alpha-1,2-mannosyltransferase activity"/>
    <property type="evidence" value="ECO:0007669"/>
    <property type="project" value="TreeGrafter"/>
</dbReference>
<dbReference type="EC" id="2.4.1.-" evidence="11"/>
<dbReference type="Pfam" id="PF03901">
    <property type="entry name" value="Glyco_transf_22"/>
    <property type="match status" value="1"/>
</dbReference>
<feature type="transmembrane region" description="Helical" evidence="11">
    <location>
        <begin position="141"/>
        <end position="158"/>
    </location>
</feature>
<comment type="pathway">
    <text evidence="2">Glycolipid biosynthesis; glycosylphosphatidylinositol-anchor biosynthesis.</text>
</comment>
<dbReference type="STRING" id="742152.A0A2H3J6P3"/>
<reference evidence="12 13" key="1">
    <citation type="journal article" date="2012" name="Science">
        <title>The Paleozoic origin of enzymatic lignin decomposition reconstructed from 31 fungal genomes.</title>
        <authorList>
            <person name="Floudas D."/>
            <person name="Binder M."/>
            <person name="Riley R."/>
            <person name="Barry K."/>
            <person name="Blanchette R.A."/>
            <person name="Henrissat B."/>
            <person name="Martinez A.T."/>
            <person name="Otillar R."/>
            <person name="Spatafora J.W."/>
            <person name="Yadav J.S."/>
            <person name="Aerts A."/>
            <person name="Benoit I."/>
            <person name="Boyd A."/>
            <person name="Carlson A."/>
            <person name="Copeland A."/>
            <person name="Coutinho P.M."/>
            <person name="de Vries R.P."/>
            <person name="Ferreira P."/>
            <person name="Findley K."/>
            <person name="Foster B."/>
            <person name="Gaskell J."/>
            <person name="Glotzer D."/>
            <person name="Gorecki P."/>
            <person name="Heitman J."/>
            <person name="Hesse C."/>
            <person name="Hori C."/>
            <person name="Igarashi K."/>
            <person name="Jurgens J.A."/>
            <person name="Kallen N."/>
            <person name="Kersten P."/>
            <person name="Kohler A."/>
            <person name="Kuees U."/>
            <person name="Kumar T.K.A."/>
            <person name="Kuo A."/>
            <person name="LaButti K."/>
            <person name="Larrondo L.F."/>
            <person name="Lindquist E."/>
            <person name="Ling A."/>
            <person name="Lombard V."/>
            <person name="Lucas S."/>
            <person name="Lundell T."/>
            <person name="Martin R."/>
            <person name="McLaughlin D.J."/>
            <person name="Morgenstern I."/>
            <person name="Morin E."/>
            <person name="Murat C."/>
            <person name="Nagy L.G."/>
            <person name="Nolan M."/>
            <person name="Ohm R.A."/>
            <person name="Patyshakuliyeva A."/>
            <person name="Rokas A."/>
            <person name="Ruiz-Duenas F.J."/>
            <person name="Sabat G."/>
            <person name="Salamov A."/>
            <person name="Samejima M."/>
            <person name="Schmutz J."/>
            <person name="Slot J.C."/>
            <person name="St John F."/>
            <person name="Stenlid J."/>
            <person name="Sun H."/>
            <person name="Sun S."/>
            <person name="Syed K."/>
            <person name="Tsang A."/>
            <person name="Wiebenga A."/>
            <person name="Young D."/>
            <person name="Pisabarro A."/>
            <person name="Eastwood D.C."/>
            <person name="Martin F."/>
            <person name="Cullen D."/>
            <person name="Grigoriev I.V."/>
            <person name="Hibbett D.S."/>
        </authorList>
    </citation>
    <scope>NUCLEOTIDE SEQUENCE [LARGE SCALE GENOMIC DNA]</scope>
    <source>
        <strain evidence="12 13">MD-104</strain>
    </source>
</reference>
<dbReference type="InterPro" id="IPR005599">
    <property type="entry name" value="GPI_mannosylTrfase"/>
</dbReference>
<feature type="transmembrane region" description="Helical" evidence="11">
    <location>
        <begin position="61"/>
        <end position="81"/>
    </location>
</feature>